<organism evidence="1 2">
    <name type="scientific">Sphaerodactylus townsendi</name>
    <dbReference type="NCBI Taxonomy" id="933632"/>
    <lineage>
        <taxon>Eukaryota</taxon>
        <taxon>Metazoa</taxon>
        <taxon>Chordata</taxon>
        <taxon>Craniata</taxon>
        <taxon>Vertebrata</taxon>
        <taxon>Euteleostomi</taxon>
        <taxon>Lepidosauria</taxon>
        <taxon>Squamata</taxon>
        <taxon>Bifurcata</taxon>
        <taxon>Gekkota</taxon>
        <taxon>Sphaerodactylidae</taxon>
        <taxon>Sphaerodactylus</taxon>
    </lineage>
</organism>
<sequence>MGRIFPGVWKEGYKTLLKCLSGKFCRRELIGIMGPSGAGKSTLMNILAGYRETGMKGQILVNGRQRELRTFRKMSCYIMQDDMLLPHLNVREAMMVSANLKLNEKQEVKKELVNEILTALSLLECSYTRTVSLSGGQRKRLAIALELVNNPPVMFFDEPTSGLDSSSCFQVVSLLKSPAQGGCTIIRTIHRPSAKLFGDA</sequence>
<comment type="caution">
    <text evidence="1">The sequence shown here is derived from an EMBL/GenBank/DDBJ whole genome shotgun (WGS) entry which is preliminary data.</text>
</comment>
<protein>
    <submittedName>
        <fullName evidence="1">ATP-binding cassette sub- G member 4</fullName>
    </submittedName>
</protein>
<keyword evidence="1" id="KW-0067">ATP-binding</keyword>
<accession>A0ACB8F7N9</accession>
<dbReference type="EMBL" id="CM037621">
    <property type="protein sequence ID" value="KAH8001189.1"/>
    <property type="molecule type" value="Genomic_DNA"/>
</dbReference>
<gene>
    <name evidence="1" type="primary">ABCG4_3</name>
    <name evidence="1" type="ORF">K3G42_001505</name>
</gene>
<proteinExistence type="predicted"/>
<name>A0ACB8F7N9_9SAUR</name>
<keyword evidence="1" id="KW-0547">Nucleotide-binding</keyword>
<evidence type="ECO:0000313" key="2">
    <source>
        <dbReference type="Proteomes" id="UP000827872"/>
    </source>
</evidence>
<keyword evidence="2" id="KW-1185">Reference proteome</keyword>
<evidence type="ECO:0000313" key="1">
    <source>
        <dbReference type="EMBL" id="KAH8001189.1"/>
    </source>
</evidence>
<reference evidence="1" key="1">
    <citation type="submission" date="2021-08" db="EMBL/GenBank/DDBJ databases">
        <title>The first chromosome-level gecko genome reveals the dynamic sex chromosomes of Neotropical dwarf geckos (Sphaerodactylidae: Sphaerodactylus).</title>
        <authorList>
            <person name="Pinto B.J."/>
            <person name="Keating S.E."/>
            <person name="Gamble T."/>
        </authorList>
    </citation>
    <scope>NUCLEOTIDE SEQUENCE</scope>
    <source>
        <strain evidence="1">TG3544</strain>
    </source>
</reference>
<dbReference type="Proteomes" id="UP000827872">
    <property type="component" value="Linkage Group LG08"/>
</dbReference>